<dbReference type="Gene3D" id="3.10.450.620">
    <property type="entry name" value="JHP933, nucleotidyltransferase-like core domain"/>
    <property type="match status" value="1"/>
</dbReference>
<dbReference type="EMBL" id="FXAO01000001">
    <property type="protein sequence ID" value="SMG13483.1"/>
    <property type="molecule type" value="Genomic_DNA"/>
</dbReference>
<dbReference type="InterPro" id="IPR014942">
    <property type="entry name" value="AbiEii"/>
</dbReference>
<dbReference type="Proteomes" id="UP000193420">
    <property type="component" value="Unassembled WGS sequence"/>
</dbReference>
<protein>
    <submittedName>
        <fullName evidence="1">Nucleotidyl transferase AbiEii toxin, Type IV TA system</fullName>
    </submittedName>
</protein>
<dbReference type="OrthoDB" id="9780929at2"/>
<reference evidence="2" key="1">
    <citation type="submission" date="2017-04" db="EMBL/GenBank/DDBJ databases">
        <authorList>
            <person name="Varghese N."/>
            <person name="Submissions S."/>
        </authorList>
    </citation>
    <scope>NUCLEOTIDE SEQUENCE [LARGE SCALE GENOMIC DNA]</scope>
    <source>
        <strain evidence="2">DSM 19835</strain>
    </source>
</reference>
<dbReference type="STRING" id="188872.SAMN03080602_00787"/>
<dbReference type="AlphaFoldDB" id="A0A1X7IG36"/>
<accession>A0A1X7IG36</accession>
<sequence>MKEWFSLSVSDRREAIIQTSIDKGLPAAAIEKDWWVVTVLRAIFSTVYTEHLVFKGGTSLSKAWGVIERFSEDIDLAMDRSFFGFSGTLNRTKVSHLRKASCKFASEVFPKELAKTLHAQNVGEFSIEVREFVLSDTDPLAIEIHYKSLVEHIDYLAPRILVEISSRSLRDPFEKKGIISFIGAKYNGQPFADEIIYIPTVLPTRTFLEKLFLLHEEFQKPENREIFSERMTRHLYDISRLMDTPFGESALIDSHLYSNIIQHRKIFTKVSWVDYSKHAKRTLDFIPPDRAMKDWERDYVAMQESMFYGKTEPFDELMNKLRGLRDRINKMES</sequence>
<organism evidence="1 2">
    <name type="scientific">Arenibacter troitsensis</name>
    <dbReference type="NCBI Taxonomy" id="188872"/>
    <lineage>
        <taxon>Bacteria</taxon>
        <taxon>Pseudomonadati</taxon>
        <taxon>Bacteroidota</taxon>
        <taxon>Flavobacteriia</taxon>
        <taxon>Flavobacteriales</taxon>
        <taxon>Flavobacteriaceae</taxon>
        <taxon>Arenibacter</taxon>
    </lineage>
</organism>
<evidence type="ECO:0000313" key="2">
    <source>
        <dbReference type="Proteomes" id="UP000193420"/>
    </source>
</evidence>
<name>A0A1X7IG36_9FLAO</name>
<dbReference type="GO" id="GO:0016740">
    <property type="term" value="F:transferase activity"/>
    <property type="evidence" value="ECO:0007669"/>
    <property type="project" value="UniProtKB-KW"/>
</dbReference>
<proteinExistence type="predicted"/>
<keyword evidence="1" id="KW-0808">Transferase</keyword>
<evidence type="ECO:0000313" key="1">
    <source>
        <dbReference type="EMBL" id="SMG13483.1"/>
    </source>
</evidence>
<gene>
    <name evidence="1" type="ORF">SAMN03080602_00787</name>
</gene>
<dbReference type="Pfam" id="PF08843">
    <property type="entry name" value="AbiEii"/>
    <property type="match status" value="1"/>
</dbReference>
<dbReference type="RefSeq" id="WP_085496304.1">
    <property type="nucleotide sequence ID" value="NZ_FXAO01000001.1"/>
</dbReference>
<keyword evidence="2" id="KW-1185">Reference proteome</keyword>